<feature type="transmembrane region" description="Helical" evidence="9">
    <location>
        <begin position="341"/>
        <end position="358"/>
    </location>
</feature>
<dbReference type="Gene3D" id="1.20.1250.20">
    <property type="entry name" value="MFS general substrate transporter like domains"/>
    <property type="match status" value="1"/>
</dbReference>
<dbReference type="InterPro" id="IPR005828">
    <property type="entry name" value="MFS_sugar_transport-like"/>
</dbReference>
<evidence type="ECO:0000256" key="2">
    <source>
        <dbReference type="ARBA" id="ARBA00010992"/>
    </source>
</evidence>
<dbReference type="CDD" id="cd17356">
    <property type="entry name" value="MFS_HXT"/>
    <property type="match status" value="1"/>
</dbReference>
<sequence>MSKKTSTANVYFICSFAAIGGGLFGFDISSMSGVLGTKAYTRYFNNPVSYAQGGITASMPAGSLVVYVMEGSLCSSFLADRFSRKIALQISCVLWIIGSIMLTFSIQCASQNVGMLCAGRVIAGLCVGIASSIVPVYQAEIAPKEIRGRVVSLQQWAITWGILVQYFIQYGAAQVGGGPADPDQPEAAFRIPWGVQVVPAFVLLVGLGFFPYSPRWLAAHDRWEEAIRVLARLHGDGDPNHPKVLAEYQEIEEALRFEREEATSSFRALAKPRIFKRVLLGMSVQMWSQLCGMNIMMYYIVYIMKGAQIASPLATASIQYVINVAMTLPAILYLDKIGRRPALIVGAFLMMVFLFIEGKDWLTNLAPKKGALQAVHGQPNTDATRTDDNKDITWLIADNKPVSSAIVAMSYLFVATFATTWGPTSWTYPAEIFPSKVRAKAVSLSTAANWFWNMILAFAVPPLLWNINWKMYMIFAAFNGAAFVHMSLLAPETKGFTLEEMDEIFGSGRPAWKTYTKVSRLDQLTKDIEAGHVKITAPGGVDAVAGHAGSGEGKEVGSIATAEESQNRAGQKA</sequence>
<dbReference type="PANTHER" id="PTHR48022:SF35">
    <property type="entry name" value="MAJOR FACILITATOR SUPERFAMILY (MFS) PROFILE DOMAIN-CONTAINING PROTEIN"/>
    <property type="match status" value="1"/>
</dbReference>
<dbReference type="SUPFAM" id="SSF103473">
    <property type="entry name" value="MFS general substrate transporter"/>
    <property type="match status" value="1"/>
</dbReference>
<evidence type="ECO:0000256" key="8">
    <source>
        <dbReference type="SAM" id="MobiDB-lite"/>
    </source>
</evidence>
<proteinExistence type="inferred from homology"/>
<evidence type="ECO:0000256" key="1">
    <source>
        <dbReference type="ARBA" id="ARBA00004141"/>
    </source>
</evidence>
<keyword evidence="6 9" id="KW-0472">Membrane</keyword>
<feature type="domain" description="Major facilitator superfamily (MFS) profile" evidence="10">
    <location>
        <begin position="13"/>
        <end position="494"/>
    </location>
</feature>
<dbReference type="InterPro" id="IPR050360">
    <property type="entry name" value="MFS_Sugar_Transporters"/>
</dbReference>
<name>A0ABR1SRU8_9PEZI</name>
<evidence type="ECO:0000256" key="9">
    <source>
        <dbReference type="SAM" id="Phobius"/>
    </source>
</evidence>
<dbReference type="Proteomes" id="UP001444661">
    <property type="component" value="Unassembled WGS sequence"/>
</dbReference>
<comment type="caution">
    <text evidence="11">The sequence shown here is derived from an EMBL/GenBank/DDBJ whole genome shotgun (WGS) entry which is preliminary data.</text>
</comment>
<gene>
    <name evidence="11" type="ORF">PG993_008842</name>
</gene>
<protein>
    <submittedName>
        <fullName evidence="11">General substrate transporter</fullName>
    </submittedName>
</protein>
<keyword evidence="12" id="KW-1185">Reference proteome</keyword>
<feature type="region of interest" description="Disordered" evidence="8">
    <location>
        <begin position="544"/>
        <end position="573"/>
    </location>
</feature>
<dbReference type="InterPro" id="IPR020846">
    <property type="entry name" value="MFS_dom"/>
</dbReference>
<evidence type="ECO:0000313" key="11">
    <source>
        <dbReference type="EMBL" id="KAK8036228.1"/>
    </source>
</evidence>
<feature type="transmembrane region" description="Helical" evidence="9">
    <location>
        <begin position="113"/>
        <end position="136"/>
    </location>
</feature>
<evidence type="ECO:0000256" key="4">
    <source>
        <dbReference type="ARBA" id="ARBA00022692"/>
    </source>
</evidence>
<dbReference type="Pfam" id="PF00083">
    <property type="entry name" value="Sugar_tr"/>
    <property type="match status" value="1"/>
</dbReference>
<feature type="transmembrane region" description="Helical" evidence="9">
    <location>
        <begin position="278"/>
        <end position="301"/>
    </location>
</feature>
<keyword evidence="3 7" id="KW-0813">Transport</keyword>
<dbReference type="PRINTS" id="PR00171">
    <property type="entry name" value="SUGRTRNSPORT"/>
</dbReference>
<dbReference type="EMBL" id="JAQQWK010000008">
    <property type="protein sequence ID" value="KAK8036228.1"/>
    <property type="molecule type" value="Genomic_DNA"/>
</dbReference>
<dbReference type="NCBIfam" id="TIGR00879">
    <property type="entry name" value="SP"/>
    <property type="match status" value="1"/>
</dbReference>
<feature type="transmembrane region" description="Helical" evidence="9">
    <location>
        <begin position="313"/>
        <end position="334"/>
    </location>
</feature>
<evidence type="ECO:0000256" key="5">
    <source>
        <dbReference type="ARBA" id="ARBA00022989"/>
    </source>
</evidence>
<reference evidence="11 12" key="1">
    <citation type="submission" date="2023-01" db="EMBL/GenBank/DDBJ databases">
        <title>Analysis of 21 Apiospora genomes using comparative genomics revels a genus with tremendous synthesis potential of carbohydrate active enzymes and secondary metabolites.</title>
        <authorList>
            <person name="Sorensen T."/>
        </authorList>
    </citation>
    <scope>NUCLEOTIDE SEQUENCE [LARGE SCALE GENOMIC DNA]</scope>
    <source>
        <strain evidence="11 12">CBS 33761</strain>
    </source>
</reference>
<organism evidence="11 12">
    <name type="scientific">Apiospora rasikravindrae</name>
    <dbReference type="NCBI Taxonomy" id="990691"/>
    <lineage>
        <taxon>Eukaryota</taxon>
        <taxon>Fungi</taxon>
        <taxon>Dikarya</taxon>
        <taxon>Ascomycota</taxon>
        <taxon>Pezizomycotina</taxon>
        <taxon>Sordariomycetes</taxon>
        <taxon>Xylariomycetidae</taxon>
        <taxon>Amphisphaeriales</taxon>
        <taxon>Apiosporaceae</taxon>
        <taxon>Apiospora</taxon>
    </lineage>
</organism>
<keyword evidence="4 9" id="KW-0812">Transmembrane</keyword>
<feature type="compositionally biased region" description="Polar residues" evidence="8">
    <location>
        <begin position="563"/>
        <end position="573"/>
    </location>
</feature>
<feature type="transmembrane region" description="Helical" evidence="9">
    <location>
        <begin position="193"/>
        <end position="212"/>
    </location>
</feature>
<dbReference type="InterPro" id="IPR005829">
    <property type="entry name" value="Sugar_transporter_CS"/>
</dbReference>
<feature type="transmembrane region" description="Helical" evidence="9">
    <location>
        <begin position="402"/>
        <end position="421"/>
    </location>
</feature>
<dbReference type="PANTHER" id="PTHR48022">
    <property type="entry name" value="PLASTIDIC GLUCOSE TRANSPORTER 4"/>
    <property type="match status" value="1"/>
</dbReference>
<comment type="similarity">
    <text evidence="2 7">Belongs to the major facilitator superfamily. Sugar transporter (TC 2.A.1.1) family.</text>
</comment>
<feature type="transmembrane region" description="Helical" evidence="9">
    <location>
        <begin position="156"/>
        <end position="173"/>
    </location>
</feature>
<dbReference type="PROSITE" id="PS00217">
    <property type="entry name" value="SUGAR_TRANSPORT_2"/>
    <property type="match status" value="1"/>
</dbReference>
<evidence type="ECO:0000256" key="6">
    <source>
        <dbReference type="ARBA" id="ARBA00023136"/>
    </source>
</evidence>
<feature type="transmembrane region" description="Helical" evidence="9">
    <location>
        <begin position="12"/>
        <end position="35"/>
    </location>
</feature>
<accession>A0ABR1SRU8</accession>
<feature type="transmembrane region" description="Helical" evidence="9">
    <location>
        <begin position="86"/>
        <end position="107"/>
    </location>
</feature>
<dbReference type="InterPro" id="IPR003663">
    <property type="entry name" value="Sugar/inositol_transpt"/>
</dbReference>
<keyword evidence="5 9" id="KW-1133">Transmembrane helix</keyword>
<feature type="transmembrane region" description="Helical" evidence="9">
    <location>
        <begin position="442"/>
        <end position="465"/>
    </location>
</feature>
<evidence type="ECO:0000313" key="12">
    <source>
        <dbReference type="Proteomes" id="UP001444661"/>
    </source>
</evidence>
<evidence type="ECO:0000256" key="3">
    <source>
        <dbReference type="ARBA" id="ARBA00022448"/>
    </source>
</evidence>
<evidence type="ECO:0000256" key="7">
    <source>
        <dbReference type="RuleBase" id="RU003346"/>
    </source>
</evidence>
<feature type="transmembrane region" description="Helical" evidence="9">
    <location>
        <begin position="55"/>
        <end position="79"/>
    </location>
</feature>
<dbReference type="InterPro" id="IPR036259">
    <property type="entry name" value="MFS_trans_sf"/>
</dbReference>
<comment type="subcellular location">
    <subcellularLocation>
        <location evidence="1">Membrane</location>
        <topology evidence="1">Multi-pass membrane protein</topology>
    </subcellularLocation>
</comment>
<evidence type="ECO:0000259" key="10">
    <source>
        <dbReference type="PROSITE" id="PS50850"/>
    </source>
</evidence>
<dbReference type="PROSITE" id="PS50850">
    <property type="entry name" value="MFS"/>
    <property type="match status" value="1"/>
</dbReference>
<dbReference type="PROSITE" id="PS00216">
    <property type="entry name" value="SUGAR_TRANSPORT_1"/>
    <property type="match status" value="1"/>
</dbReference>